<name>A0A0M6ZTR1_9HYPH</name>
<organism evidence="1 2">
    <name type="scientific">Roseibium album</name>
    <dbReference type="NCBI Taxonomy" id="311410"/>
    <lineage>
        <taxon>Bacteria</taxon>
        <taxon>Pseudomonadati</taxon>
        <taxon>Pseudomonadota</taxon>
        <taxon>Alphaproteobacteria</taxon>
        <taxon>Hyphomicrobiales</taxon>
        <taxon>Stappiaceae</taxon>
        <taxon>Roseibium</taxon>
    </lineage>
</organism>
<evidence type="ECO:0008006" key="3">
    <source>
        <dbReference type="Google" id="ProtNLM"/>
    </source>
</evidence>
<reference evidence="2" key="1">
    <citation type="submission" date="2015-07" db="EMBL/GenBank/DDBJ databases">
        <authorList>
            <person name="Rodrigo-Torres Lidia"/>
            <person name="Arahal R.David."/>
        </authorList>
    </citation>
    <scope>NUCLEOTIDE SEQUENCE [LARGE SCALE GENOMIC DNA]</scope>
    <source>
        <strain evidence="2">CECT 5096</strain>
    </source>
</reference>
<dbReference type="OrthoDB" id="450111at2"/>
<dbReference type="EMBL" id="CXWC01000002">
    <property type="protein sequence ID" value="CTQ66169.1"/>
    <property type="molecule type" value="Genomic_DNA"/>
</dbReference>
<dbReference type="RefSeq" id="WP_055114760.1">
    <property type="nucleotide sequence ID" value="NZ_CXWA01000002.1"/>
</dbReference>
<keyword evidence="2" id="KW-1185">Reference proteome</keyword>
<evidence type="ECO:0000313" key="1">
    <source>
        <dbReference type="EMBL" id="CTQ66169.1"/>
    </source>
</evidence>
<gene>
    <name evidence="1" type="ORF">LA5096_00993</name>
</gene>
<evidence type="ECO:0000313" key="2">
    <source>
        <dbReference type="Proteomes" id="UP000049983"/>
    </source>
</evidence>
<dbReference type="Proteomes" id="UP000049983">
    <property type="component" value="Unassembled WGS sequence"/>
</dbReference>
<sequence length="215" mass="23693">MTRQEPMLESVKGIDGLWTIRRGNLRATVARLSDGGVCLYSPVESTSTALGHKEPVRFLFAPNHYHNKAIPEHVEAFGNADLVCSDAARPRLEKVTGSQFGSLSALSEVLPQTVTLVEPEGLKTGEVWLVVRRGNEVVWVVTDAFCGIRQKGEDTAQIGFLKTFPKYGLKDKERFSNWVRNRLGEDVPSVVVPCHGEIVRGPEIRNGIMALLDGL</sequence>
<dbReference type="STRING" id="311410.LA5095_02137"/>
<dbReference type="AlphaFoldDB" id="A0A0M6ZTR1"/>
<accession>A0A0M6ZTR1</accession>
<protein>
    <recommendedName>
        <fullName evidence="3">MBL fold metallo-hydrolase</fullName>
    </recommendedName>
</protein>
<dbReference type="GeneID" id="97668427"/>
<proteinExistence type="predicted"/>